<comment type="caution">
    <text evidence="2">The sequence shown here is derived from an EMBL/GenBank/DDBJ whole genome shotgun (WGS) entry which is preliminary data.</text>
</comment>
<keyword evidence="1" id="KW-0812">Transmembrane</keyword>
<dbReference type="AlphaFoldDB" id="A0A7W7W856"/>
<dbReference type="EMBL" id="JACHJU010000001">
    <property type="protein sequence ID" value="MBB4937977.1"/>
    <property type="molecule type" value="Genomic_DNA"/>
</dbReference>
<evidence type="ECO:0000256" key="1">
    <source>
        <dbReference type="SAM" id="Phobius"/>
    </source>
</evidence>
<dbReference type="RefSeq" id="WP_184754255.1">
    <property type="nucleotide sequence ID" value="NZ_BAABEK010000014.1"/>
</dbReference>
<reference evidence="2 3" key="1">
    <citation type="submission" date="2020-08" db="EMBL/GenBank/DDBJ databases">
        <title>Sequencing the genomes of 1000 actinobacteria strains.</title>
        <authorList>
            <person name="Klenk H.-P."/>
        </authorList>
    </citation>
    <scope>NUCLEOTIDE SEQUENCE [LARGE SCALE GENOMIC DNA]</scope>
    <source>
        <strain evidence="2 3">DSM 43023</strain>
    </source>
</reference>
<keyword evidence="3" id="KW-1185">Reference proteome</keyword>
<sequence>MKASAALAARLSTAAAIAVSGYIHADLYLNGGYRHIHIIGIFGFTEHGFTPSPQAAISVIVEVAALLLLAAWQPAMRKPAEGLTGAE</sequence>
<keyword evidence="1" id="KW-0472">Membrane</keyword>
<accession>A0A7W7W856</accession>
<name>A0A7W7W856_9ACTN</name>
<proteinExistence type="predicted"/>
<evidence type="ECO:0000313" key="2">
    <source>
        <dbReference type="EMBL" id="MBB4937977.1"/>
    </source>
</evidence>
<protein>
    <submittedName>
        <fullName evidence="2">Uncharacterized protein</fullName>
    </submittedName>
</protein>
<dbReference type="Proteomes" id="UP000534286">
    <property type="component" value="Unassembled WGS sequence"/>
</dbReference>
<feature type="transmembrane region" description="Helical" evidence="1">
    <location>
        <begin position="55"/>
        <end position="72"/>
    </location>
</feature>
<keyword evidence="1" id="KW-1133">Transmembrane helix</keyword>
<evidence type="ECO:0000313" key="3">
    <source>
        <dbReference type="Proteomes" id="UP000534286"/>
    </source>
</evidence>
<gene>
    <name evidence="2" type="ORF">FHR32_002282</name>
</gene>
<organism evidence="2 3">
    <name type="scientific">Streptosporangium album</name>
    <dbReference type="NCBI Taxonomy" id="47479"/>
    <lineage>
        <taxon>Bacteria</taxon>
        <taxon>Bacillati</taxon>
        <taxon>Actinomycetota</taxon>
        <taxon>Actinomycetes</taxon>
        <taxon>Streptosporangiales</taxon>
        <taxon>Streptosporangiaceae</taxon>
        <taxon>Streptosporangium</taxon>
    </lineage>
</organism>